<keyword evidence="2" id="KW-1185">Reference proteome</keyword>
<accession>A0A444J9T0</accession>
<evidence type="ECO:0000313" key="2">
    <source>
        <dbReference type="Proteomes" id="UP000288086"/>
    </source>
</evidence>
<comment type="caution">
    <text evidence="1">The sequence shown here is derived from an EMBL/GenBank/DDBJ whole genome shotgun (WGS) entry which is preliminary data.</text>
</comment>
<dbReference type="EMBL" id="MTKP01000007">
    <property type="protein sequence ID" value="RWX49812.1"/>
    <property type="molecule type" value="Genomic_DNA"/>
</dbReference>
<protein>
    <recommendedName>
        <fullName evidence="3">PIN domain-containing protein</fullName>
    </recommendedName>
</protein>
<evidence type="ECO:0008006" key="3">
    <source>
        <dbReference type="Google" id="ProtNLM"/>
    </source>
</evidence>
<organism evidence="1 2">
    <name type="scientific">Candidatus Electrothrix communis</name>
    <dbReference type="NCBI Taxonomy" id="1859133"/>
    <lineage>
        <taxon>Bacteria</taxon>
        <taxon>Pseudomonadati</taxon>
        <taxon>Thermodesulfobacteriota</taxon>
        <taxon>Desulfobulbia</taxon>
        <taxon>Desulfobulbales</taxon>
        <taxon>Desulfobulbaceae</taxon>
        <taxon>Candidatus Electrothrix</taxon>
    </lineage>
</organism>
<dbReference type="Proteomes" id="UP000288086">
    <property type="component" value="Unassembled WGS sequence"/>
</dbReference>
<evidence type="ECO:0000313" key="1">
    <source>
        <dbReference type="EMBL" id="RWX49812.1"/>
    </source>
</evidence>
<sequence>MKECNVVDTNVLISANGRDTHADLQCQLACIEALERIRFEEIILLDSLGLIMDEYSGYCSYKGEPGVGDYFFKYIYDNQQVENKCLIVEITEDKEKGFVEFPDHPGLDTFDRSDRKFVAVAIAYDVTSGDNPAVYNATDSDWEEHNAALYDVHLFVTQLCPQHALK</sequence>
<proteinExistence type="predicted"/>
<gene>
    <name evidence="1" type="ORF">VT98_10077</name>
</gene>
<dbReference type="AlphaFoldDB" id="A0A444J9T0"/>
<reference evidence="1 2" key="1">
    <citation type="submission" date="2017-01" db="EMBL/GenBank/DDBJ databases">
        <title>The cable genome- insights into the physiology and evolution of filamentous bacteria capable of sulfide oxidation via long distance electron transfer.</title>
        <authorList>
            <person name="Schreiber L."/>
            <person name="Bjerg J.T."/>
            <person name="Boggild A."/>
            <person name="Van De Vossenberg J."/>
            <person name="Meysman F."/>
            <person name="Nielsen L.P."/>
            <person name="Schramm A."/>
            <person name="Kjeldsen K.U."/>
        </authorList>
    </citation>
    <scope>NUCLEOTIDE SEQUENCE [LARGE SCALE GENOMIC DNA]</scope>
    <source>
        <strain evidence="1">A1</strain>
    </source>
</reference>
<name>A0A444J9T0_9BACT</name>